<reference evidence="2" key="1">
    <citation type="submission" date="2020-08" db="EMBL/GenBank/DDBJ databases">
        <title>Bridging the membrane lipid divide: bacteria of the FCB group superphylum have the potential to synthesize archaeal ether lipids.</title>
        <authorList>
            <person name="Villanueva L."/>
            <person name="von Meijenfeldt F.A.B."/>
            <person name="Westbye A.B."/>
            <person name="Yadav S."/>
            <person name="Hopmans E.C."/>
            <person name="Dutilh B.E."/>
            <person name="Sinninghe Damste J.S."/>
        </authorList>
    </citation>
    <scope>NUCLEOTIDE SEQUENCE</scope>
    <source>
        <strain evidence="2">NIOZ-UU159</strain>
    </source>
</reference>
<dbReference type="GO" id="GO:0003676">
    <property type="term" value="F:nucleic acid binding"/>
    <property type="evidence" value="ECO:0007669"/>
    <property type="project" value="InterPro"/>
</dbReference>
<dbReference type="Gene3D" id="3.30.420.10">
    <property type="entry name" value="Ribonuclease H-like superfamily/Ribonuclease H"/>
    <property type="match status" value="1"/>
</dbReference>
<evidence type="ECO:0000259" key="1">
    <source>
        <dbReference type="Pfam" id="PF13358"/>
    </source>
</evidence>
<protein>
    <recommendedName>
        <fullName evidence="1">Tc1-like transposase DDE domain-containing protein</fullName>
    </recommendedName>
</protein>
<dbReference type="EMBL" id="MW030601">
    <property type="protein sequence ID" value="QPI16767.1"/>
    <property type="molecule type" value="Genomic_DNA"/>
</dbReference>
<gene>
    <name evidence="2" type="ORF">NIOZUU159_00262</name>
</gene>
<dbReference type="InterPro" id="IPR036397">
    <property type="entry name" value="RNaseH_sf"/>
</dbReference>
<dbReference type="SUPFAM" id="SSF53098">
    <property type="entry name" value="Ribonuclease H-like"/>
    <property type="match status" value="1"/>
</dbReference>
<sequence length="126" mass="15140">MTGDRMSYFINKFIKNKYKNFLIIMDNGGAHKKNCVKETIQETNNHLLYSVPYHPKTNAIKSWFSQFKHYFKHDETGISFQELTKAVNKAIQKIQKESYLNYMKYAYKNKETRKYVEKPPTRRKTL</sequence>
<feature type="domain" description="Tc1-like transposase DDE" evidence="1">
    <location>
        <begin position="3"/>
        <end position="77"/>
    </location>
</feature>
<organism evidence="2">
    <name type="scientific">Virus NIOZ-UU159</name>
    <dbReference type="NCBI Taxonomy" id="2763270"/>
    <lineage>
        <taxon>Viruses</taxon>
    </lineage>
</organism>
<proteinExistence type="predicted"/>
<accession>A0A7S9XH52</accession>
<dbReference type="InterPro" id="IPR038717">
    <property type="entry name" value="Tc1-like_DDE_dom"/>
</dbReference>
<dbReference type="InterPro" id="IPR012337">
    <property type="entry name" value="RNaseH-like_sf"/>
</dbReference>
<evidence type="ECO:0000313" key="2">
    <source>
        <dbReference type="EMBL" id="QPI16767.1"/>
    </source>
</evidence>
<name>A0A7S9XH52_9VIRU</name>
<dbReference type="Pfam" id="PF13358">
    <property type="entry name" value="DDE_3"/>
    <property type="match status" value="1"/>
</dbReference>